<evidence type="ECO:0000256" key="13">
    <source>
        <dbReference type="ARBA" id="ARBA00074273"/>
    </source>
</evidence>
<feature type="domain" description="Peptidase M14" evidence="17">
    <location>
        <begin position="115"/>
        <end position="433"/>
    </location>
</feature>
<evidence type="ECO:0000313" key="18">
    <source>
        <dbReference type="EMBL" id="RKQ87962.1"/>
    </source>
</evidence>
<feature type="chain" id="PRO_5024869866" description="Zinc carboxypeptidase" evidence="16">
    <location>
        <begin position="28"/>
        <end position="1053"/>
    </location>
</feature>
<evidence type="ECO:0000256" key="6">
    <source>
        <dbReference type="ARBA" id="ARBA00022729"/>
    </source>
</evidence>
<dbReference type="GO" id="GO:0005615">
    <property type="term" value="C:extracellular space"/>
    <property type="evidence" value="ECO:0007669"/>
    <property type="project" value="TreeGrafter"/>
</dbReference>
<comment type="cofactor">
    <cofactor evidence="1">
        <name>Zn(2+)</name>
        <dbReference type="ChEBI" id="CHEBI:29105"/>
    </cofactor>
</comment>
<dbReference type="GO" id="GO:0008270">
    <property type="term" value="F:zinc ion binding"/>
    <property type="evidence" value="ECO:0007669"/>
    <property type="project" value="InterPro"/>
</dbReference>
<evidence type="ECO:0000256" key="5">
    <source>
        <dbReference type="ARBA" id="ARBA00022723"/>
    </source>
</evidence>
<feature type="active site" description="Proton donor/acceptor" evidence="14">
    <location>
        <position position="381"/>
    </location>
</feature>
<gene>
    <name evidence="18" type="ORF">C8N24_5997</name>
</gene>
<evidence type="ECO:0000256" key="8">
    <source>
        <dbReference type="ARBA" id="ARBA00022833"/>
    </source>
</evidence>
<evidence type="ECO:0000256" key="14">
    <source>
        <dbReference type="PROSITE-ProRule" id="PRU01379"/>
    </source>
</evidence>
<dbReference type="RefSeq" id="WP_121257056.1">
    <property type="nucleotide sequence ID" value="NZ_RBIL01000002.1"/>
</dbReference>
<keyword evidence="3" id="KW-0121">Carboxypeptidase</keyword>
<dbReference type="SMART" id="SM00631">
    <property type="entry name" value="Zn_pept"/>
    <property type="match status" value="1"/>
</dbReference>
<keyword evidence="7" id="KW-0378">Hydrolase</keyword>
<dbReference type="InterPro" id="IPR000834">
    <property type="entry name" value="Peptidase_M14"/>
</dbReference>
<dbReference type="EC" id="3.4.17.18" evidence="12"/>
<evidence type="ECO:0000256" key="11">
    <source>
        <dbReference type="ARBA" id="ARBA00055464"/>
    </source>
</evidence>
<proteinExistence type="inferred from homology"/>
<evidence type="ECO:0000313" key="19">
    <source>
        <dbReference type="Proteomes" id="UP000278962"/>
    </source>
</evidence>
<reference evidence="18 19" key="1">
    <citation type="submission" date="2018-10" db="EMBL/GenBank/DDBJ databases">
        <title>Genomic Encyclopedia of Archaeal and Bacterial Type Strains, Phase II (KMG-II): from individual species to whole genera.</title>
        <authorList>
            <person name="Goeker M."/>
        </authorList>
    </citation>
    <scope>NUCLEOTIDE SEQUENCE [LARGE SCALE GENOMIC DNA]</scope>
    <source>
        <strain evidence="18 19">DSM 14954</strain>
    </source>
</reference>
<evidence type="ECO:0000256" key="9">
    <source>
        <dbReference type="ARBA" id="ARBA00023049"/>
    </source>
</evidence>
<keyword evidence="6 16" id="KW-0732">Signal</keyword>
<keyword evidence="9" id="KW-0482">Metalloprotease</keyword>
<comment type="catalytic activity">
    <reaction evidence="10">
        <text>Releases a C-terminal residue, which may be hydrophobic or positively charged.</text>
        <dbReference type="EC" id="3.4.17.18"/>
    </reaction>
</comment>
<evidence type="ECO:0000256" key="12">
    <source>
        <dbReference type="ARBA" id="ARBA00066554"/>
    </source>
</evidence>
<evidence type="ECO:0000256" key="3">
    <source>
        <dbReference type="ARBA" id="ARBA00022645"/>
    </source>
</evidence>
<dbReference type="Proteomes" id="UP000278962">
    <property type="component" value="Unassembled WGS sequence"/>
</dbReference>
<organism evidence="18 19">
    <name type="scientific">Solirubrobacter pauli</name>
    <dbReference type="NCBI Taxonomy" id="166793"/>
    <lineage>
        <taxon>Bacteria</taxon>
        <taxon>Bacillati</taxon>
        <taxon>Actinomycetota</taxon>
        <taxon>Thermoleophilia</taxon>
        <taxon>Solirubrobacterales</taxon>
        <taxon>Solirubrobacteraceae</taxon>
        <taxon>Solirubrobacter</taxon>
    </lineage>
</organism>
<evidence type="ECO:0000256" key="16">
    <source>
        <dbReference type="SAM" id="SignalP"/>
    </source>
</evidence>
<dbReference type="PANTHER" id="PTHR11705">
    <property type="entry name" value="PROTEASE FAMILY M14 CARBOXYPEPTIDASE A,B"/>
    <property type="match status" value="1"/>
</dbReference>
<keyword evidence="8" id="KW-0862">Zinc</keyword>
<evidence type="ECO:0000256" key="2">
    <source>
        <dbReference type="ARBA" id="ARBA00005988"/>
    </source>
</evidence>
<dbReference type="Pfam" id="PF20773">
    <property type="entry name" value="InhA-like_MAM"/>
    <property type="match status" value="1"/>
</dbReference>
<dbReference type="GO" id="GO:0004181">
    <property type="term" value="F:metallocarboxypeptidase activity"/>
    <property type="evidence" value="ECO:0007669"/>
    <property type="project" value="InterPro"/>
</dbReference>
<dbReference type="CDD" id="cd03859">
    <property type="entry name" value="M14_CPT"/>
    <property type="match status" value="1"/>
</dbReference>
<dbReference type="PRINTS" id="PR00765">
    <property type="entry name" value="CRBOXYPTASEA"/>
</dbReference>
<dbReference type="PROSITE" id="PS00132">
    <property type="entry name" value="CARBOXYPEPT_ZN_1"/>
    <property type="match status" value="1"/>
</dbReference>
<evidence type="ECO:0000259" key="17">
    <source>
        <dbReference type="PROSITE" id="PS52035"/>
    </source>
</evidence>
<keyword evidence="5" id="KW-0479">Metal-binding</keyword>
<comment type="function">
    <text evidence="11">Carboxypeptidase that possesses the specificities of both mammalian Cpase A and B. Thus shows broad substrate specificity, being able to cleave Cbz-Gly-Leu, Cbz-Gly-Val, Cbz-Gly-Phe, Cbz-Gly-Lys and Bz-Gly-Arg in vitro.</text>
</comment>
<evidence type="ECO:0000256" key="1">
    <source>
        <dbReference type="ARBA" id="ARBA00001947"/>
    </source>
</evidence>
<evidence type="ECO:0000256" key="7">
    <source>
        <dbReference type="ARBA" id="ARBA00022801"/>
    </source>
</evidence>
<keyword evidence="19" id="KW-1185">Reference proteome</keyword>
<dbReference type="InterPro" id="IPR033810">
    <property type="entry name" value="Carboxypeptidase_T"/>
</dbReference>
<dbReference type="PROSITE" id="PS52035">
    <property type="entry name" value="PEPTIDASE_M14"/>
    <property type="match status" value="1"/>
</dbReference>
<evidence type="ECO:0000256" key="10">
    <source>
        <dbReference type="ARBA" id="ARBA00050859"/>
    </source>
</evidence>
<dbReference type="Pfam" id="PF00246">
    <property type="entry name" value="Peptidase_M14"/>
    <property type="match status" value="1"/>
</dbReference>
<dbReference type="OrthoDB" id="5240362at2"/>
<comment type="similarity">
    <text evidence="2 14">Belongs to the peptidase M14 family.</text>
</comment>
<comment type="caution">
    <text evidence="18">The sequence shown here is derived from an EMBL/GenBank/DDBJ whole genome shotgun (WGS) entry which is preliminary data.</text>
</comment>
<keyword evidence="4" id="KW-0645">Protease</keyword>
<evidence type="ECO:0000256" key="15">
    <source>
        <dbReference type="SAM" id="MobiDB-lite"/>
    </source>
</evidence>
<feature type="compositionally biased region" description="Polar residues" evidence="15">
    <location>
        <begin position="270"/>
        <end position="280"/>
    </location>
</feature>
<dbReference type="GO" id="GO:0006508">
    <property type="term" value="P:proteolysis"/>
    <property type="evidence" value="ECO:0007669"/>
    <property type="project" value="UniProtKB-KW"/>
</dbReference>
<feature type="region of interest" description="Disordered" evidence="15">
    <location>
        <begin position="267"/>
        <end position="291"/>
    </location>
</feature>
<sequence>MLRTRALAAATLSGLAVSLTATGSAGAASAPLDVYVGDLSRAQIAQVVKLGVDRHELKFSKAREGGKDSARVEVILSGAQADKLRAEGVELEAKEIDGKTVAERATLQAADGMEVFKSYDEIKADFEKAAKKYWPIAKLVNLGKSGRGKDIVGIKISLGAPLTRDGSKPAVLYIGAQHAREWITPEMNRRLMHYLLENYTRDRKVRELINTRELWIVPVANPDGYDYTFQPGQRLWRKNLRDNNGNGTTEPGDGVDLNRNFAYKWGYDNEGSSPDPTSETFRGPAPTSEPENKALEGLVRRITPEFFVNYHSAAQLLLYGTGWQVATPSPDDIIGETLAGDDAHPAVPGYDPDLSAELYTTNGDTDTHMQENYGAFGFTPEMGTCASAANENPDDEWVAEDCGSDFEFPDDEALVEAEFRRNIPFALSVAESADDPADPESVVGREAPDFVPDTFDVSYGDPQTVAVVAKRELKKLRLNYRINNGKTKTVNVSEWRGGERYGDEMKRYYAEFRGEVKGARAGDRVKVWFSGEKKSKRWYKDDEVESTPFTYTVKSDTGAKVLVLANEDYTGYNPEEAPYNGQPRYLAAHVNAARAAGYSVDVWDVDKQGVPHDLAVLSHYKGVLWYVGDNQYTQDEEDFLIDTGPVWYGELPYIGVAERQQYLTLAVRDYLNAGGKLLHAGEWAQDYGIFEGIAEGLYYGLNGAPDEECVITTGLYGVFDDCLILANDFRQYWLGAYSRISLPGPNLFRGIASPIAGFEAPLSGTPTNPIDSAGVFQPTSDVLPVSQFPQFASQGAAEYDFTGDPTTPPEGSNYAAAVHQDNSYMRLTKTFDLRTVTAADAPKLTAQLSYLTEDGFDHVIVEARTAGGDDWTTLPDLNGGTTNDPSQQCEQGYLLDLHPFLEHYLTLGATACTNTGTTGQWNAFTGSSGGWQDVAFDLAAYAGKQVEITFSYVGDPSTGLVGAFLDDTALVVGAQRTQLDGFEGATSTWTVQPQPEGSPENPGNWEIGPQTVQFYAGTSTQDTLLLGFGLEQMTNAADRAALIRRAFSGLGVR</sequence>
<dbReference type="PANTHER" id="PTHR11705:SF143">
    <property type="entry name" value="SLL0236 PROTEIN"/>
    <property type="match status" value="1"/>
</dbReference>
<feature type="signal peptide" evidence="16">
    <location>
        <begin position="1"/>
        <end position="27"/>
    </location>
</feature>
<dbReference type="SUPFAM" id="SSF53187">
    <property type="entry name" value="Zn-dependent exopeptidases"/>
    <property type="match status" value="1"/>
</dbReference>
<dbReference type="InterPro" id="IPR057246">
    <property type="entry name" value="CARBOXYPEPT_ZN_1"/>
</dbReference>
<dbReference type="FunFam" id="3.40.630.10:FF:000084">
    <property type="entry name" value="Carboxypeptidase B2"/>
    <property type="match status" value="1"/>
</dbReference>
<evidence type="ECO:0000256" key="4">
    <source>
        <dbReference type="ARBA" id="ARBA00022670"/>
    </source>
</evidence>
<name>A0A660L544_9ACTN</name>
<protein>
    <recommendedName>
        <fullName evidence="13">Zinc carboxypeptidase</fullName>
        <ecNumber evidence="12">3.4.17.18</ecNumber>
    </recommendedName>
</protein>
<accession>A0A660L544</accession>
<dbReference type="EMBL" id="RBIL01000002">
    <property type="protein sequence ID" value="RKQ87962.1"/>
    <property type="molecule type" value="Genomic_DNA"/>
</dbReference>
<dbReference type="Gene3D" id="3.40.630.10">
    <property type="entry name" value="Zn peptidases"/>
    <property type="match status" value="1"/>
</dbReference>
<dbReference type="AlphaFoldDB" id="A0A660L544"/>